<proteinExistence type="predicted"/>
<organism evidence="3 4">
    <name type="scientific">Sulfurimicrobium lacus</name>
    <dbReference type="NCBI Taxonomy" id="2715678"/>
    <lineage>
        <taxon>Bacteria</taxon>
        <taxon>Pseudomonadati</taxon>
        <taxon>Pseudomonadota</taxon>
        <taxon>Betaproteobacteria</taxon>
        <taxon>Nitrosomonadales</taxon>
        <taxon>Sulfuricellaceae</taxon>
        <taxon>Sulfurimicrobium</taxon>
    </lineage>
</organism>
<feature type="domain" description="HIT" evidence="2">
    <location>
        <begin position="3"/>
        <end position="90"/>
    </location>
</feature>
<dbReference type="SUPFAM" id="SSF54197">
    <property type="entry name" value="HIT-like"/>
    <property type="match status" value="1"/>
</dbReference>
<dbReference type="Gene3D" id="3.30.428.10">
    <property type="entry name" value="HIT-like"/>
    <property type="match status" value="1"/>
</dbReference>
<dbReference type="PANTHER" id="PTHR42997">
    <property type="entry name" value="HIT FAMILY HYDROLASE"/>
    <property type="match status" value="1"/>
</dbReference>
<dbReference type="InterPro" id="IPR036265">
    <property type="entry name" value="HIT-like_sf"/>
</dbReference>
<protein>
    <recommendedName>
        <fullName evidence="2">HIT domain-containing protein</fullName>
    </recommendedName>
</protein>
<name>A0A6F8VAW2_9PROT</name>
<dbReference type="RefSeq" id="WP_173063400.1">
    <property type="nucleotide sequence ID" value="NZ_AP022853.1"/>
</dbReference>
<comment type="caution">
    <text evidence="1">Lacks conserved residue(s) required for the propagation of feature annotation.</text>
</comment>
<evidence type="ECO:0000313" key="4">
    <source>
        <dbReference type="Proteomes" id="UP000502260"/>
    </source>
</evidence>
<dbReference type="InterPro" id="IPR011146">
    <property type="entry name" value="HIT-like"/>
</dbReference>
<evidence type="ECO:0000259" key="2">
    <source>
        <dbReference type="PROSITE" id="PS51084"/>
    </source>
</evidence>
<keyword evidence="4" id="KW-1185">Reference proteome</keyword>
<dbReference type="InterPro" id="IPR052908">
    <property type="entry name" value="AP-4-A_phosphorylase"/>
</dbReference>
<gene>
    <name evidence="3" type="ORF">SKTS_17340</name>
</gene>
<sequence length="90" mass="9842">MNEGSSTCPFCHPDGSLFENELAYACPDRFPVNPGHLLVIPKRHVADFFLTTKEERAALQSLLDVAKRHLDGKYAPSGYNIGINVGVARG</sequence>
<reference evidence="4" key="1">
    <citation type="submission" date="2020-03" db="EMBL/GenBank/DDBJ databases">
        <title>Complete genome sequence of sulfur-oxidizing bacterium skT11.</title>
        <authorList>
            <person name="Kanda M."/>
            <person name="Kojima H."/>
            <person name="Fukui M."/>
        </authorList>
    </citation>
    <scope>NUCLEOTIDE SEQUENCE [LARGE SCALE GENOMIC DNA]</scope>
    <source>
        <strain evidence="4">skT11</strain>
    </source>
</reference>
<dbReference type="PANTHER" id="PTHR42997:SF1">
    <property type="entry name" value="AP-4-A PHOSPHORYLASE"/>
    <property type="match status" value="1"/>
</dbReference>
<dbReference type="Proteomes" id="UP000502260">
    <property type="component" value="Chromosome"/>
</dbReference>
<dbReference type="Pfam" id="PF01230">
    <property type="entry name" value="HIT"/>
    <property type="match status" value="1"/>
</dbReference>
<dbReference type="KEGG" id="slac:SKTS_17340"/>
<dbReference type="EMBL" id="AP022853">
    <property type="protein sequence ID" value="BCB26848.1"/>
    <property type="molecule type" value="Genomic_DNA"/>
</dbReference>
<dbReference type="GO" id="GO:0003824">
    <property type="term" value="F:catalytic activity"/>
    <property type="evidence" value="ECO:0007669"/>
    <property type="project" value="InterPro"/>
</dbReference>
<dbReference type="PROSITE" id="PS51084">
    <property type="entry name" value="HIT_2"/>
    <property type="match status" value="1"/>
</dbReference>
<evidence type="ECO:0000256" key="1">
    <source>
        <dbReference type="PROSITE-ProRule" id="PRU00464"/>
    </source>
</evidence>
<evidence type="ECO:0000313" key="3">
    <source>
        <dbReference type="EMBL" id="BCB26848.1"/>
    </source>
</evidence>
<dbReference type="AlphaFoldDB" id="A0A6F8VAW2"/>
<accession>A0A6F8VAW2</accession>